<dbReference type="GO" id="GO:0016491">
    <property type="term" value="F:oxidoreductase activity"/>
    <property type="evidence" value="ECO:0007669"/>
    <property type="project" value="UniProtKB-KW"/>
</dbReference>
<dbReference type="SUPFAM" id="SSF51905">
    <property type="entry name" value="FAD/NAD(P)-binding domain"/>
    <property type="match status" value="1"/>
</dbReference>
<keyword evidence="5" id="KW-0411">Iron-sulfur</keyword>
<dbReference type="InterPro" id="IPR036188">
    <property type="entry name" value="FAD/NAD-bd_sf"/>
</dbReference>
<dbReference type="GO" id="GO:0051539">
    <property type="term" value="F:4 iron, 4 sulfur cluster binding"/>
    <property type="evidence" value="ECO:0007669"/>
    <property type="project" value="UniProtKB-KW"/>
</dbReference>
<dbReference type="PANTHER" id="PTHR43498:SF1">
    <property type="entry name" value="COB--COM HETERODISULFIDE REDUCTASE IRON-SULFUR SUBUNIT A"/>
    <property type="match status" value="1"/>
</dbReference>
<sequence>MTHPGKLVTIHADITIAGGGLAGVCAAIAAARQGRTVSLIQNRPVLGGNSSSEIRVWTRGSTGGGNLFSEEMGILGELKLANQYKNPEGNPILWDEILLDAVYQEHAISLFLNTLVVDVAHQDGHIQSLTALEINSERRFQFLSPVYVDATGDGFIAASAGLSYVIGKECNGTYGEEHAPEQFDPTTQGCTILMTFIKRDRPVAFVPPSYAYPIEYIEKLLNNGGRMVSEKSNGCDFWWVEFGGQKDTINEIASITLELKRLTLGIYNYIKNSGKFDADTLELNWTGSLPGKRESRRFVTEYVLTETDILQNRTFNDVAFHGGWYLDFHPSEGIYSKADFCTQIPVDLYGIPLRCLFSSQSDNLLVCGRILGASHAAFASTRIMDTCALSGQAAGTAASVLVSDQLKTPDLLDKSVYARIQALLVEGDMLLPGYHQETISENIHVEASSVIDGLPGKECGALSCHRDCFLAIPTELAAVSSLFLDAKQEALLQVSYRYAALPSRNSKQGEWFHGMLELKQGRTSVDLARFSRKEDAYLLLVLHASHGVSIPLVNKDLVGVLCGLRDSATYHHPLLSIRSFVSYGPENLINGHSRPYNRAHIWLSGKEEQPTIRLNLEKSRSITAISLFFDCGLSEEMVSSRVADVDPHHNIQLRSGVSPNLVRDFDVYVRIGDEDVLVRRIRDNYQRHVMVRFECCDTASLLIRFLRTHGSEHTGVYAIRIH</sequence>
<comment type="caution">
    <text evidence="6">The sequence shown here is derived from an EMBL/GenBank/DDBJ whole genome shotgun (WGS) entry which is preliminary data.</text>
</comment>
<proteinExistence type="predicted"/>
<accession>A0A644X410</accession>
<keyword evidence="3" id="KW-0560">Oxidoreductase</keyword>
<keyword evidence="4" id="KW-0408">Iron</keyword>
<dbReference type="GO" id="GO:0046872">
    <property type="term" value="F:metal ion binding"/>
    <property type="evidence" value="ECO:0007669"/>
    <property type="project" value="UniProtKB-KW"/>
</dbReference>
<evidence type="ECO:0000256" key="3">
    <source>
        <dbReference type="ARBA" id="ARBA00023002"/>
    </source>
</evidence>
<dbReference type="Pfam" id="PF12831">
    <property type="entry name" value="FAD_oxidored"/>
    <property type="match status" value="1"/>
</dbReference>
<dbReference type="AlphaFoldDB" id="A0A644X410"/>
<reference evidence="6" key="1">
    <citation type="submission" date="2019-08" db="EMBL/GenBank/DDBJ databases">
        <authorList>
            <person name="Kucharzyk K."/>
            <person name="Murdoch R.W."/>
            <person name="Higgins S."/>
            <person name="Loffler F."/>
        </authorList>
    </citation>
    <scope>NUCLEOTIDE SEQUENCE</scope>
</reference>
<evidence type="ECO:0000256" key="4">
    <source>
        <dbReference type="ARBA" id="ARBA00023004"/>
    </source>
</evidence>
<gene>
    <name evidence="6" type="ORF">SDC9_55190</name>
</gene>
<evidence type="ECO:0000256" key="2">
    <source>
        <dbReference type="ARBA" id="ARBA00022723"/>
    </source>
</evidence>
<evidence type="ECO:0000313" key="6">
    <source>
        <dbReference type="EMBL" id="MPM08874.1"/>
    </source>
</evidence>
<organism evidence="6">
    <name type="scientific">bioreactor metagenome</name>
    <dbReference type="NCBI Taxonomy" id="1076179"/>
    <lineage>
        <taxon>unclassified sequences</taxon>
        <taxon>metagenomes</taxon>
        <taxon>ecological metagenomes</taxon>
    </lineage>
</organism>
<evidence type="ECO:0008006" key="7">
    <source>
        <dbReference type="Google" id="ProtNLM"/>
    </source>
</evidence>
<protein>
    <recommendedName>
        <fullName evidence="7">FAD-dependent oxidoreductase</fullName>
    </recommendedName>
</protein>
<dbReference type="EMBL" id="VSSQ01001500">
    <property type="protein sequence ID" value="MPM08874.1"/>
    <property type="molecule type" value="Genomic_DNA"/>
</dbReference>
<keyword evidence="1" id="KW-0004">4Fe-4S</keyword>
<evidence type="ECO:0000256" key="1">
    <source>
        <dbReference type="ARBA" id="ARBA00022485"/>
    </source>
</evidence>
<name>A0A644X410_9ZZZZ</name>
<dbReference type="InterPro" id="IPR039650">
    <property type="entry name" value="HdrA-like"/>
</dbReference>
<dbReference type="PANTHER" id="PTHR43498">
    <property type="entry name" value="FERREDOXIN:COB-COM HETERODISULFIDE REDUCTASE SUBUNIT A"/>
    <property type="match status" value="1"/>
</dbReference>
<keyword evidence="2" id="KW-0479">Metal-binding</keyword>
<dbReference type="Gene3D" id="3.50.50.60">
    <property type="entry name" value="FAD/NAD(P)-binding domain"/>
    <property type="match status" value="1"/>
</dbReference>
<evidence type="ECO:0000256" key="5">
    <source>
        <dbReference type="ARBA" id="ARBA00023014"/>
    </source>
</evidence>